<dbReference type="EMBL" id="CAJJDN010000208">
    <property type="protein sequence ID" value="CAD8129142.1"/>
    <property type="molecule type" value="Genomic_DNA"/>
</dbReference>
<dbReference type="AlphaFoldDB" id="A0A8S1RP74"/>
<keyword evidence="1" id="KW-0472">Membrane</keyword>
<sequence>MVGYEKLQTFSRKAEQFVTITERNCIIIHCFIAGFSKRQLSKTNNQKTDEMYNRELLSILPDIIMIIDNEELLQRVIELLKSLLHSKKQSLTIPSLRTIGIILTGNEKITQSYFENWNLKIFQPIDNRIKKLQEEKQYYNQIFKVFKFFYNIVLILYAKQIINGFASQKIDCQKLKKKLLIQYLIQQFMQKQKFSIILLYLMGLLKNYLYFQMYMIKLLFKLDQKELKNCQKELIILIIISQEQKQIIILQINILDSNIISKVDLVKPSLLRNL</sequence>
<dbReference type="Proteomes" id="UP000692954">
    <property type="component" value="Unassembled WGS sequence"/>
</dbReference>
<proteinExistence type="predicted"/>
<keyword evidence="1" id="KW-1133">Transmembrane helix</keyword>
<gene>
    <name evidence="2" type="ORF">PSON_ATCC_30995.1.T2080019</name>
</gene>
<name>A0A8S1RP74_9CILI</name>
<feature type="transmembrane region" description="Helical" evidence="1">
    <location>
        <begin position="194"/>
        <end position="211"/>
    </location>
</feature>
<organism evidence="2 3">
    <name type="scientific">Paramecium sonneborni</name>
    <dbReference type="NCBI Taxonomy" id="65129"/>
    <lineage>
        <taxon>Eukaryota</taxon>
        <taxon>Sar</taxon>
        <taxon>Alveolata</taxon>
        <taxon>Ciliophora</taxon>
        <taxon>Intramacronucleata</taxon>
        <taxon>Oligohymenophorea</taxon>
        <taxon>Peniculida</taxon>
        <taxon>Parameciidae</taxon>
        <taxon>Paramecium</taxon>
    </lineage>
</organism>
<protein>
    <submittedName>
        <fullName evidence="2">Uncharacterized protein</fullName>
    </submittedName>
</protein>
<accession>A0A8S1RP74</accession>
<evidence type="ECO:0000256" key="1">
    <source>
        <dbReference type="SAM" id="Phobius"/>
    </source>
</evidence>
<evidence type="ECO:0000313" key="2">
    <source>
        <dbReference type="EMBL" id="CAD8129142.1"/>
    </source>
</evidence>
<keyword evidence="3" id="KW-1185">Reference proteome</keyword>
<evidence type="ECO:0000313" key="3">
    <source>
        <dbReference type="Proteomes" id="UP000692954"/>
    </source>
</evidence>
<comment type="caution">
    <text evidence="2">The sequence shown here is derived from an EMBL/GenBank/DDBJ whole genome shotgun (WGS) entry which is preliminary data.</text>
</comment>
<reference evidence="2" key="1">
    <citation type="submission" date="2021-01" db="EMBL/GenBank/DDBJ databases">
        <authorList>
            <consortium name="Genoscope - CEA"/>
            <person name="William W."/>
        </authorList>
    </citation>
    <scope>NUCLEOTIDE SEQUENCE</scope>
</reference>
<keyword evidence="1" id="KW-0812">Transmembrane</keyword>